<gene>
    <name evidence="4" type="primary">rpsJ</name>
    <name evidence="7" type="ORF">CO185_01720</name>
</gene>
<keyword evidence="3 4" id="KW-0687">Ribonucleoprotein</keyword>
<keyword evidence="2 4" id="KW-0689">Ribosomal protein</keyword>
<dbReference type="GO" id="GO:1990904">
    <property type="term" value="C:ribonucleoprotein complex"/>
    <property type="evidence" value="ECO:0007669"/>
    <property type="project" value="UniProtKB-KW"/>
</dbReference>
<evidence type="ECO:0000256" key="4">
    <source>
        <dbReference type="HAMAP-Rule" id="MF_00508"/>
    </source>
</evidence>
<dbReference type="Proteomes" id="UP000230758">
    <property type="component" value="Unassembled WGS sequence"/>
</dbReference>
<dbReference type="SUPFAM" id="SSF54999">
    <property type="entry name" value="Ribosomal protein S10"/>
    <property type="match status" value="1"/>
</dbReference>
<comment type="subunit">
    <text evidence="4">Part of the 30S ribosomal subunit.</text>
</comment>
<dbReference type="HAMAP" id="MF_00508">
    <property type="entry name" value="Ribosomal_uS10"/>
    <property type="match status" value="1"/>
</dbReference>
<dbReference type="NCBIfam" id="TIGR01049">
    <property type="entry name" value="rpsJ_bact"/>
    <property type="match status" value="1"/>
</dbReference>
<dbReference type="PROSITE" id="PS00361">
    <property type="entry name" value="RIBOSOMAL_S10"/>
    <property type="match status" value="1"/>
</dbReference>
<sequence length="134" mass="15404">MAIKPTTKKVLEKKPRKKVTKPKTVKTPKTEEVTSRLRIRVRAYESKILDVSVKQIIDTALRYDAKIQGPIPLPTEIKKYTVNRAAFVYKNAREQFEMRIHKRLIDILNPTPKIIESLTNLSLPSGVNIDVKLI</sequence>
<dbReference type="SMART" id="SM01403">
    <property type="entry name" value="Ribosomal_S10"/>
    <property type="match status" value="1"/>
</dbReference>
<feature type="domain" description="Small ribosomal subunit protein uS10" evidence="6">
    <location>
        <begin position="38"/>
        <end position="132"/>
    </location>
</feature>
<dbReference type="GO" id="GO:0006412">
    <property type="term" value="P:translation"/>
    <property type="evidence" value="ECO:0007669"/>
    <property type="project" value="UniProtKB-UniRule"/>
</dbReference>
<comment type="function">
    <text evidence="4">Involved in the binding of tRNA to the ribosomes.</text>
</comment>
<evidence type="ECO:0000256" key="2">
    <source>
        <dbReference type="ARBA" id="ARBA00022980"/>
    </source>
</evidence>
<comment type="similarity">
    <text evidence="1 4">Belongs to the universal ribosomal protein uS10 family.</text>
</comment>
<name>A0A2M7WS10_9BACT</name>
<evidence type="ECO:0000256" key="5">
    <source>
        <dbReference type="SAM" id="MobiDB-lite"/>
    </source>
</evidence>
<accession>A0A2M7WS10</accession>
<feature type="region of interest" description="Disordered" evidence="5">
    <location>
        <begin position="1"/>
        <end position="30"/>
    </location>
</feature>
<dbReference type="InterPro" id="IPR027486">
    <property type="entry name" value="Ribosomal_uS10_dom"/>
</dbReference>
<dbReference type="AlphaFoldDB" id="A0A2M7WS10"/>
<dbReference type="EMBL" id="PFXF01000022">
    <property type="protein sequence ID" value="PJA32792.1"/>
    <property type="molecule type" value="Genomic_DNA"/>
</dbReference>
<evidence type="ECO:0000313" key="7">
    <source>
        <dbReference type="EMBL" id="PJA32792.1"/>
    </source>
</evidence>
<feature type="compositionally biased region" description="Basic residues" evidence="5">
    <location>
        <begin position="14"/>
        <end position="26"/>
    </location>
</feature>
<organism evidence="7 8">
    <name type="scientific">Candidatus Zambryskibacteria bacterium CG_4_9_14_3_um_filter_42_15</name>
    <dbReference type="NCBI Taxonomy" id="1975112"/>
    <lineage>
        <taxon>Bacteria</taxon>
        <taxon>Candidatus Zambryskiibacteriota</taxon>
    </lineage>
</organism>
<dbReference type="Pfam" id="PF00338">
    <property type="entry name" value="Ribosomal_S10"/>
    <property type="match status" value="1"/>
</dbReference>
<evidence type="ECO:0000256" key="3">
    <source>
        <dbReference type="ARBA" id="ARBA00023274"/>
    </source>
</evidence>
<dbReference type="InterPro" id="IPR036838">
    <property type="entry name" value="Ribosomal_uS10_dom_sf"/>
</dbReference>
<dbReference type="GO" id="GO:0003735">
    <property type="term" value="F:structural constituent of ribosome"/>
    <property type="evidence" value="ECO:0007669"/>
    <property type="project" value="InterPro"/>
</dbReference>
<evidence type="ECO:0000256" key="1">
    <source>
        <dbReference type="ARBA" id="ARBA00007102"/>
    </source>
</evidence>
<dbReference type="NCBIfam" id="NF001861">
    <property type="entry name" value="PRK00596.1"/>
    <property type="match status" value="1"/>
</dbReference>
<dbReference type="Gene3D" id="3.30.70.600">
    <property type="entry name" value="Ribosomal protein S10 domain"/>
    <property type="match status" value="1"/>
</dbReference>
<dbReference type="PRINTS" id="PR00971">
    <property type="entry name" value="RIBOSOMALS10"/>
</dbReference>
<dbReference type="FunFam" id="3.30.70.600:FF:000003">
    <property type="entry name" value="30S ribosomal protein S10"/>
    <property type="match status" value="1"/>
</dbReference>
<reference evidence="8" key="1">
    <citation type="submission" date="2017-09" db="EMBL/GenBank/DDBJ databases">
        <title>Depth-based differentiation of microbial function through sediment-hosted aquifers and enrichment of novel symbionts in the deep terrestrial subsurface.</title>
        <authorList>
            <person name="Probst A.J."/>
            <person name="Ladd B."/>
            <person name="Jarett J.K."/>
            <person name="Geller-Mcgrath D.E."/>
            <person name="Sieber C.M.K."/>
            <person name="Emerson J.B."/>
            <person name="Anantharaman K."/>
            <person name="Thomas B.C."/>
            <person name="Malmstrom R."/>
            <person name="Stieglmeier M."/>
            <person name="Klingl A."/>
            <person name="Woyke T."/>
            <person name="Ryan C.M."/>
            <person name="Banfield J.F."/>
        </authorList>
    </citation>
    <scope>NUCLEOTIDE SEQUENCE [LARGE SCALE GENOMIC DNA]</scope>
</reference>
<dbReference type="PANTHER" id="PTHR11700">
    <property type="entry name" value="30S RIBOSOMAL PROTEIN S10 FAMILY MEMBER"/>
    <property type="match status" value="1"/>
</dbReference>
<dbReference type="InterPro" id="IPR018268">
    <property type="entry name" value="Ribosomal_uS10_CS"/>
</dbReference>
<protein>
    <recommendedName>
        <fullName evidence="4">Small ribosomal subunit protein uS10</fullName>
    </recommendedName>
</protein>
<proteinExistence type="inferred from homology"/>
<dbReference type="InterPro" id="IPR001848">
    <property type="entry name" value="Ribosomal_uS10"/>
</dbReference>
<evidence type="ECO:0000259" key="6">
    <source>
        <dbReference type="SMART" id="SM01403"/>
    </source>
</evidence>
<comment type="caution">
    <text evidence="7">The sequence shown here is derived from an EMBL/GenBank/DDBJ whole genome shotgun (WGS) entry which is preliminary data.</text>
</comment>
<evidence type="ECO:0000313" key="8">
    <source>
        <dbReference type="Proteomes" id="UP000230758"/>
    </source>
</evidence>
<dbReference type="GO" id="GO:0000049">
    <property type="term" value="F:tRNA binding"/>
    <property type="evidence" value="ECO:0007669"/>
    <property type="project" value="UniProtKB-UniRule"/>
</dbReference>
<dbReference type="GO" id="GO:0005840">
    <property type="term" value="C:ribosome"/>
    <property type="evidence" value="ECO:0007669"/>
    <property type="project" value="UniProtKB-KW"/>
</dbReference>